<name>A0A6G4X1B4_9ACTN</name>
<dbReference type="InterPro" id="IPR036390">
    <property type="entry name" value="WH_DNA-bd_sf"/>
</dbReference>
<keyword evidence="4" id="KW-0804">Transcription</keyword>
<gene>
    <name evidence="6" type="ORF">G5C65_20280</name>
</gene>
<dbReference type="PANTHER" id="PTHR30118">
    <property type="entry name" value="HTH-TYPE TRANSCRIPTIONAL REGULATOR LEUO-RELATED"/>
    <property type="match status" value="1"/>
</dbReference>
<dbReference type="Gene3D" id="1.10.10.10">
    <property type="entry name" value="Winged helix-like DNA-binding domain superfamily/Winged helix DNA-binding domain"/>
    <property type="match status" value="1"/>
</dbReference>
<evidence type="ECO:0000256" key="4">
    <source>
        <dbReference type="ARBA" id="ARBA00023163"/>
    </source>
</evidence>
<evidence type="ECO:0000313" key="7">
    <source>
        <dbReference type="Proteomes" id="UP000477722"/>
    </source>
</evidence>
<comment type="similarity">
    <text evidence="1">Belongs to the LysR transcriptional regulatory family.</text>
</comment>
<dbReference type="Gene3D" id="3.40.190.10">
    <property type="entry name" value="Periplasmic binding protein-like II"/>
    <property type="match status" value="2"/>
</dbReference>
<dbReference type="RefSeq" id="WP_165300308.1">
    <property type="nucleotide sequence ID" value="NZ_JAAKZZ010000217.1"/>
</dbReference>
<protein>
    <submittedName>
        <fullName evidence="6">LysR family transcriptional regulator</fullName>
    </submittedName>
</protein>
<keyword evidence="3" id="KW-0238">DNA-binding</keyword>
<dbReference type="InterPro" id="IPR036388">
    <property type="entry name" value="WH-like_DNA-bd_sf"/>
</dbReference>
<dbReference type="Pfam" id="PF03466">
    <property type="entry name" value="LysR_substrate"/>
    <property type="match status" value="1"/>
</dbReference>
<feature type="domain" description="HTH lysR-type" evidence="5">
    <location>
        <begin position="8"/>
        <end position="65"/>
    </location>
</feature>
<dbReference type="GO" id="GO:0003677">
    <property type="term" value="F:DNA binding"/>
    <property type="evidence" value="ECO:0007669"/>
    <property type="project" value="UniProtKB-KW"/>
</dbReference>
<sequence>MLTVQSKLDLNLLTALDALLDEGSVSGAADRMHLSVPAMSRTLTRIRKALGDPVLVRSGRVMVPTPRALELREEVRELVERASAVFTPQRGLELDALERTFTLLADDGLLIAFGTRLLERVRREAPGVALRLVPESSRDAYELREGRADLEIGVVHRHPAPETRMERIFTDDNVGVVRAGHPLLAEPVTPERYAAADHVTASRRGLLHGPIDEELARRGLRRRVVASVPTLISALLVVADTDLVGRTARRLSALQLDRLGLVAFEIPLELPELAISQAWHPRYGNDPAHVWLRSCVREISTDLVQDSAE</sequence>
<evidence type="ECO:0000259" key="5">
    <source>
        <dbReference type="PROSITE" id="PS50931"/>
    </source>
</evidence>
<dbReference type="Pfam" id="PF00126">
    <property type="entry name" value="HTH_1"/>
    <property type="match status" value="1"/>
</dbReference>
<dbReference type="AlphaFoldDB" id="A0A6G4X1B4"/>
<dbReference type="InterPro" id="IPR000847">
    <property type="entry name" value="LysR_HTH_N"/>
</dbReference>
<dbReference type="EMBL" id="JAAKZZ010000217">
    <property type="protein sequence ID" value="NGO70647.1"/>
    <property type="molecule type" value="Genomic_DNA"/>
</dbReference>
<accession>A0A6G4X1B4</accession>
<keyword evidence="7" id="KW-1185">Reference proteome</keyword>
<organism evidence="6 7">
    <name type="scientific">Streptomyces boncukensis</name>
    <dbReference type="NCBI Taxonomy" id="2711219"/>
    <lineage>
        <taxon>Bacteria</taxon>
        <taxon>Bacillati</taxon>
        <taxon>Actinomycetota</taxon>
        <taxon>Actinomycetes</taxon>
        <taxon>Kitasatosporales</taxon>
        <taxon>Streptomycetaceae</taxon>
        <taxon>Streptomyces</taxon>
    </lineage>
</organism>
<dbReference type="CDD" id="cd08460">
    <property type="entry name" value="PBP2_DntR_like_1"/>
    <property type="match status" value="1"/>
</dbReference>
<reference evidence="6 7" key="1">
    <citation type="submission" date="2020-02" db="EMBL/GenBank/DDBJ databases">
        <title>Whole-genome analyses of novel actinobacteria.</title>
        <authorList>
            <person name="Sahin N."/>
            <person name="Tatar D."/>
        </authorList>
    </citation>
    <scope>NUCLEOTIDE SEQUENCE [LARGE SCALE GENOMIC DNA]</scope>
    <source>
        <strain evidence="6 7">SB3404</strain>
    </source>
</reference>
<evidence type="ECO:0000313" key="6">
    <source>
        <dbReference type="EMBL" id="NGO70647.1"/>
    </source>
</evidence>
<proteinExistence type="inferred from homology"/>
<comment type="caution">
    <text evidence="6">The sequence shown here is derived from an EMBL/GenBank/DDBJ whole genome shotgun (WGS) entry which is preliminary data.</text>
</comment>
<evidence type="ECO:0000256" key="2">
    <source>
        <dbReference type="ARBA" id="ARBA00023015"/>
    </source>
</evidence>
<dbReference type="Proteomes" id="UP000477722">
    <property type="component" value="Unassembled WGS sequence"/>
</dbReference>
<dbReference type="PANTHER" id="PTHR30118:SF15">
    <property type="entry name" value="TRANSCRIPTIONAL REGULATORY PROTEIN"/>
    <property type="match status" value="1"/>
</dbReference>
<dbReference type="InterPro" id="IPR005119">
    <property type="entry name" value="LysR_subst-bd"/>
</dbReference>
<dbReference type="SUPFAM" id="SSF46785">
    <property type="entry name" value="Winged helix' DNA-binding domain"/>
    <property type="match status" value="1"/>
</dbReference>
<keyword evidence="2" id="KW-0805">Transcription regulation</keyword>
<dbReference type="GO" id="GO:0003700">
    <property type="term" value="F:DNA-binding transcription factor activity"/>
    <property type="evidence" value="ECO:0007669"/>
    <property type="project" value="InterPro"/>
</dbReference>
<dbReference type="PROSITE" id="PS50931">
    <property type="entry name" value="HTH_LYSR"/>
    <property type="match status" value="1"/>
</dbReference>
<dbReference type="InterPro" id="IPR050389">
    <property type="entry name" value="LysR-type_TF"/>
</dbReference>
<dbReference type="SUPFAM" id="SSF53850">
    <property type="entry name" value="Periplasmic binding protein-like II"/>
    <property type="match status" value="1"/>
</dbReference>
<evidence type="ECO:0000256" key="1">
    <source>
        <dbReference type="ARBA" id="ARBA00009437"/>
    </source>
</evidence>
<evidence type="ECO:0000256" key="3">
    <source>
        <dbReference type="ARBA" id="ARBA00023125"/>
    </source>
</evidence>